<reference evidence="1 2" key="1">
    <citation type="journal article" date="2018" name="Front. Plant Sci.">
        <title>Red Clover (Trifolium pratense) and Zigzag Clover (T. medium) - A Picture of Genomic Similarities and Differences.</title>
        <authorList>
            <person name="Dluhosova J."/>
            <person name="Istvanek J."/>
            <person name="Nedelnik J."/>
            <person name="Repkova J."/>
        </authorList>
    </citation>
    <scope>NUCLEOTIDE SEQUENCE [LARGE SCALE GENOMIC DNA]</scope>
    <source>
        <strain evidence="2">cv. 10/8</strain>
        <tissue evidence="1">Leaf</tissue>
    </source>
</reference>
<keyword evidence="1" id="KW-0067">ATP-binding</keyword>
<name>A0A392PA00_9FABA</name>
<comment type="caution">
    <text evidence="1">The sequence shown here is derived from an EMBL/GenBank/DDBJ whole genome shotgun (WGS) entry which is preliminary data.</text>
</comment>
<keyword evidence="2" id="KW-1185">Reference proteome</keyword>
<sequence length="151" mass="17143">MVYFQSFNLNGFSIKTTVTNEQVNDHVSYFLSQTNDYNNNKTTVFGFDTEWFVHSNSDAPACKCAIILCDDNVARLEKEYGVRCRNAVELGPLAACLMKSPRLSYCGVDELASVVSKLDLQKHRPLNIGYEWGRYEPSVEFAQVATINVYY</sequence>
<accession>A0A392PA00</accession>
<dbReference type="Gene3D" id="3.30.420.10">
    <property type="entry name" value="Ribonuclease H-like superfamily/Ribonuclease H"/>
    <property type="match status" value="1"/>
</dbReference>
<evidence type="ECO:0000313" key="2">
    <source>
        <dbReference type="Proteomes" id="UP000265520"/>
    </source>
</evidence>
<protein>
    <submittedName>
        <fullName evidence="1">Werner syndrome ATP-dependent helicase</fullName>
    </submittedName>
</protein>
<organism evidence="1 2">
    <name type="scientific">Trifolium medium</name>
    <dbReference type="NCBI Taxonomy" id="97028"/>
    <lineage>
        <taxon>Eukaryota</taxon>
        <taxon>Viridiplantae</taxon>
        <taxon>Streptophyta</taxon>
        <taxon>Embryophyta</taxon>
        <taxon>Tracheophyta</taxon>
        <taxon>Spermatophyta</taxon>
        <taxon>Magnoliopsida</taxon>
        <taxon>eudicotyledons</taxon>
        <taxon>Gunneridae</taxon>
        <taxon>Pentapetalae</taxon>
        <taxon>rosids</taxon>
        <taxon>fabids</taxon>
        <taxon>Fabales</taxon>
        <taxon>Fabaceae</taxon>
        <taxon>Papilionoideae</taxon>
        <taxon>50 kb inversion clade</taxon>
        <taxon>NPAAA clade</taxon>
        <taxon>Hologalegina</taxon>
        <taxon>IRL clade</taxon>
        <taxon>Trifolieae</taxon>
        <taxon>Trifolium</taxon>
    </lineage>
</organism>
<dbReference type="InterPro" id="IPR012337">
    <property type="entry name" value="RNaseH-like_sf"/>
</dbReference>
<dbReference type="InterPro" id="IPR036397">
    <property type="entry name" value="RNaseH_sf"/>
</dbReference>
<dbReference type="SUPFAM" id="SSF53098">
    <property type="entry name" value="Ribonuclease H-like"/>
    <property type="match status" value="1"/>
</dbReference>
<dbReference type="AlphaFoldDB" id="A0A392PA00"/>
<proteinExistence type="predicted"/>
<feature type="non-terminal residue" evidence="1">
    <location>
        <position position="151"/>
    </location>
</feature>
<keyword evidence="1" id="KW-0347">Helicase</keyword>
<dbReference type="GO" id="GO:0003676">
    <property type="term" value="F:nucleic acid binding"/>
    <property type="evidence" value="ECO:0007669"/>
    <property type="project" value="InterPro"/>
</dbReference>
<keyword evidence="1" id="KW-0547">Nucleotide-binding</keyword>
<dbReference type="GO" id="GO:0004386">
    <property type="term" value="F:helicase activity"/>
    <property type="evidence" value="ECO:0007669"/>
    <property type="project" value="UniProtKB-KW"/>
</dbReference>
<keyword evidence="1" id="KW-0378">Hydrolase</keyword>
<evidence type="ECO:0000313" key="1">
    <source>
        <dbReference type="EMBL" id="MCI08903.1"/>
    </source>
</evidence>
<dbReference type="EMBL" id="LXQA010070752">
    <property type="protein sequence ID" value="MCI08903.1"/>
    <property type="molecule type" value="Genomic_DNA"/>
</dbReference>
<dbReference type="Proteomes" id="UP000265520">
    <property type="component" value="Unassembled WGS sequence"/>
</dbReference>